<dbReference type="InterPro" id="IPR011701">
    <property type="entry name" value="MFS"/>
</dbReference>
<dbReference type="Gene3D" id="1.20.1250.20">
    <property type="entry name" value="MFS general substrate transporter like domains"/>
    <property type="match status" value="1"/>
</dbReference>
<proteinExistence type="inferred from homology"/>
<comment type="subcellular location">
    <subcellularLocation>
        <location evidence="1">Membrane</location>
        <topology evidence="1">Multi-pass membrane protein</topology>
    </subcellularLocation>
</comment>
<evidence type="ECO:0000313" key="9">
    <source>
        <dbReference type="EMBL" id="CAH0109442.1"/>
    </source>
</evidence>
<feature type="transmembrane region" description="Helical" evidence="7">
    <location>
        <begin position="127"/>
        <end position="149"/>
    </location>
</feature>
<accession>A0A8J2S4T2</accession>
<protein>
    <recommendedName>
        <fullName evidence="8">Major facilitator superfamily (MFS) profile domain-containing protein</fullName>
    </recommendedName>
</protein>
<dbReference type="Proteomes" id="UP000789390">
    <property type="component" value="Unassembled WGS sequence"/>
</dbReference>
<dbReference type="SUPFAM" id="SSF103473">
    <property type="entry name" value="MFS general substrate transporter"/>
    <property type="match status" value="1"/>
</dbReference>
<feature type="transmembrane region" description="Helical" evidence="7">
    <location>
        <begin position="215"/>
        <end position="238"/>
    </location>
</feature>
<reference evidence="9" key="1">
    <citation type="submission" date="2021-11" db="EMBL/GenBank/DDBJ databases">
        <authorList>
            <person name="Schell T."/>
        </authorList>
    </citation>
    <scope>NUCLEOTIDE SEQUENCE</scope>
    <source>
        <strain evidence="9">M5</strain>
    </source>
</reference>
<evidence type="ECO:0000256" key="6">
    <source>
        <dbReference type="ARBA" id="ARBA00024338"/>
    </source>
</evidence>
<keyword evidence="3 7" id="KW-0812">Transmembrane</keyword>
<feature type="transmembrane region" description="Helical" evidence="7">
    <location>
        <begin position="183"/>
        <end position="208"/>
    </location>
</feature>
<dbReference type="InterPro" id="IPR036259">
    <property type="entry name" value="MFS_trans_sf"/>
</dbReference>
<gene>
    <name evidence="9" type="ORF">DGAL_LOCUS12920</name>
</gene>
<feature type="transmembrane region" description="Helical" evidence="7">
    <location>
        <begin position="250"/>
        <end position="270"/>
    </location>
</feature>
<comment type="caution">
    <text evidence="9">The sequence shown here is derived from an EMBL/GenBank/DDBJ whole genome shotgun (WGS) entry which is preliminary data.</text>
</comment>
<feature type="transmembrane region" description="Helical" evidence="7">
    <location>
        <begin position="388"/>
        <end position="410"/>
    </location>
</feature>
<dbReference type="GO" id="GO:0016020">
    <property type="term" value="C:membrane"/>
    <property type="evidence" value="ECO:0007669"/>
    <property type="project" value="UniProtKB-SubCell"/>
</dbReference>
<sequence>MEEECMVDDENSGIKAIAATPDTTDPDLTNVVKRSKAWYMVVLMSLCYGIGELSHFLPGTTSRAMSQELEYGDQSCLRNESVPVQFGGGNTTCSDYSNQETCNYVLTNQSGGSSFCKWDYNGMGIEYQILAGPSFILAFSIGGLMIGALADRYNRIVILAISTIVFSTCTIVMGTAQEVWQLIFLRFGVAFGESACQPVSASLVMSLFPQSLHGAALGLVNWGIYFGYGLSYVVGNYIPPLDILGQGWRWAYYLSGIPGFFFAVLLLVTTSDPRSLNRSKKNDSFSLEAEENAKKEKKEESPSIWNNAWINLSHFFHPFVLLLCLGACVRHTAGFSWAYNSQLYFDYYYPGTDVGLWLFLVSIVGGSSGILIGGAVSDRVVKRAGLQARAWVLAASQAVASPFAAGVLLLPPPYCFASLLIAYLFAEMWFGVLFAILIELVPAAACSFVIAVFLFVMNNIGGNLPVIITPISKLMGYRETLILFYPGFFLISAALFGLLGIALRNSKEGRKKSLTIAENCDS</sequence>
<dbReference type="GO" id="GO:0022857">
    <property type="term" value="F:transmembrane transporter activity"/>
    <property type="evidence" value="ECO:0007669"/>
    <property type="project" value="InterPro"/>
</dbReference>
<feature type="transmembrane region" description="Helical" evidence="7">
    <location>
        <begin position="354"/>
        <end position="376"/>
    </location>
</feature>
<feature type="transmembrane region" description="Helical" evidence="7">
    <location>
        <begin position="319"/>
        <end position="339"/>
    </location>
</feature>
<keyword evidence="2" id="KW-0813">Transport</keyword>
<dbReference type="Pfam" id="PF07690">
    <property type="entry name" value="MFS_1"/>
    <property type="match status" value="1"/>
</dbReference>
<dbReference type="OrthoDB" id="3639251at2759"/>
<keyword evidence="4 7" id="KW-1133">Transmembrane helix</keyword>
<feature type="transmembrane region" description="Helical" evidence="7">
    <location>
        <begin position="37"/>
        <end position="57"/>
    </location>
</feature>
<dbReference type="AlphaFoldDB" id="A0A8J2S4T2"/>
<evidence type="ECO:0000256" key="5">
    <source>
        <dbReference type="ARBA" id="ARBA00023136"/>
    </source>
</evidence>
<keyword evidence="5 7" id="KW-0472">Membrane</keyword>
<dbReference type="InterPro" id="IPR044770">
    <property type="entry name" value="MFS_spinster-like"/>
</dbReference>
<dbReference type="EMBL" id="CAKKLH010000292">
    <property type="protein sequence ID" value="CAH0109442.1"/>
    <property type="molecule type" value="Genomic_DNA"/>
</dbReference>
<evidence type="ECO:0000256" key="4">
    <source>
        <dbReference type="ARBA" id="ARBA00022989"/>
    </source>
</evidence>
<feature type="transmembrane region" description="Helical" evidence="7">
    <location>
        <begin position="444"/>
        <end position="462"/>
    </location>
</feature>
<feature type="transmembrane region" description="Helical" evidence="7">
    <location>
        <begin position="482"/>
        <end position="503"/>
    </location>
</feature>
<name>A0A8J2S4T2_9CRUS</name>
<dbReference type="InterPro" id="IPR020846">
    <property type="entry name" value="MFS_dom"/>
</dbReference>
<evidence type="ECO:0000259" key="8">
    <source>
        <dbReference type="PROSITE" id="PS50850"/>
    </source>
</evidence>
<organism evidence="9 10">
    <name type="scientific">Daphnia galeata</name>
    <dbReference type="NCBI Taxonomy" id="27404"/>
    <lineage>
        <taxon>Eukaryota</taxon>
        <taxon>Metazoa</taxon>
        <taxon>Ecdysozoa</taxon>
        <taxon>Arthropoda</taxon>
        <taxon>Crustacea</taxon>
        <taxon>Branchiopoda</taxon>
        <taxon>Diplostraca</taxon>
        <taxon>Cladocera</taxon>
        <taxon>Anomopoda</taxon>
        <taxon>Daphniidae</taxon>
        <taxon>Daphnia</taxon>
    </lineage>
</organism>
<dbReference type="PANTHER" id="PTHR23505">
    <property type="entry name" value="SPINSTER"/>
    <property type="match status" value="1"/>
</dbReference>
<feature type="domain" description="Major facilitator superfamily (MFS) profile" evidence="8">
    <location>
        <begin position="47"/>
        <end position="505"/>
    </location>
</feature>
<feature type="transmembrane region" description="Helical" evidence="7">
    <location>
        <begin position="156"/>
        <end position="177"/>
    </location>
</feature>
<evidence type="ECO:0000256" key="2">
    <source>
        <dbReference type="ARBA" id="ARBA00022448"/>
    </source>
</evidence>
<evidence type="ECO:0000256" key="1">
    <source>
        <dbReference type="ARBA" id="ARBA00004141"/>
    </source>
</evidence>
<dbReference type="PROSITE" id="PS50850">
    <property type="entry name" value="MFS"/>
    <property type="match status" value="1"/>
</dbReference>
<evidence type="ECO:0000313" key="10">
    <source>
        <dbReference type="Proteomes" id="UP000789390"/>
    </source>
</evidence>
<evidence type="ECO:0000256" key="7">
    <source>
        <dbReference type="SAM" id="Phobius"/>
    </source>
</evidence>
<feature type="transmembrane region" description="Helical" evidence="7">
    <location>
        <begin position="416"/>
        <end position="437"/>
    </location>
</feature>
<keyword evidence="10" id="KW-1185">Reference proteome</keyword>
<evidence type="ECO:0000256" key="3">
    <source>
        <dbReference type="ARBA" id="ARBA00022692"/>
    </source>
</evidence>
<comment type="similarity">
    <text evidence="6">Belongs to the major facilitator superfamily. Spinster (TC 2.A.1.49) family.</text>
</comment>
<dbReference type="PANTHER" id="PTHR23505:SF96">
    <property type="entry name" value="LP14756P"/>
    <property type="match status" value="1"/>
</dbReference>